<keyword evidence="7" id="KW-1185">Reference proteome</keyword>
<keyword evidence="2 4" id="KW-0479">Metal-binding</keyword>
<dbReference type="InterPro" id="IPR021796">
    <property type="entry name" value="Tll0287-like_dom"/>
</dbReference>
<dbReference type="STRING" id="762486.SAMN05444411_107116"/>
<evidence type="ECO:0000259" key="5">
    <source>
        <dbReference type="PROSITE" id="PS51007"/>
    </source>
</evidence>
<dbReference type="GO" id="GO:0046872">
    <property type="term" value="F:metal ion binding"/>
    <property type="evidence" value="ECO:0007669"/>
    <property type="project" value="UniProtKB-KW"/>
</dbReference>
<dbReference type="EMBL" id="FNNJ01000007">
    <property type="protein sequence ID" value="SDX64227.1"/>
    <property type="molecule type" value="Genomic_DNA"/>
</dbReference>
<accession>A0A1H3DD04</accession>
<evidence type="ECO:0000256" key="2">
    <source>
        <dbReference type="ARBA" id="ARBA00022723"/>
    </source>
</evidence>
<dbReference type="PROSITE" id="PS51007">
    <property type="entry name" value="CYTC"/>
    <property type="match status" value="1"/>
</dbReference>
<reference evidence="6 7" key="1">
    <citation type="submission" date="2016-10" db="EMBL/GenBank/DDBJ databases">
        <authorList>
            <person name="de Groot N.N."/>
        </authorList>
    </citation>
    <scope>NUCLEOTIDE SEQUENCE [LARGE SCALE GENOMIC DNA]</scope>
    <source>
        <strain evidence="6 7">DSM 24956</strain>
    </source>
</reference>
<dbReference type="InterPro" id="IPR036909">
    <property type="entry name" value="Cyt_c-like_dom_sf"/>
</dbReference>
<keyword evidence="3 4" id="KW-0408">Iron</keyword>
<name>A0A1H3DD04_9FLAO</name>
<dbReference type="PROSITE" id="PS51257">
    <property type="entry name" value="PROKAR_LIPOPROTEIN"/>
    <property type="match status" value="1"/>
</dbReference>
<dbReference type="GO" id="GO:0020037">
    <property type="term" value="F:heme binding"/>
    <property type="evidence" value="ECO:0007669"/>
    <property type="project" value="InterPro"/>
</dbReference>
<dbReference type="Gene3D" id="1.10.760.10">
    <property type="entry name" value="Cytochrome c-like domain"/>
    <property type="match status" value="1"/>
</dbReference>
<evidence type="ECO:0000256" key="3">
    <source>
        <dbReference type="ARBA" id="ARBA00023004"/>
    </source>
</evidence>
<protein>
    <submittedName>
        <fullName evidence="6">Cytochrome c</fullName>
    </submittedName>
</protein>
<dbReference type="Proteomes" id="UP000199595">
    <property type="component" value="Unassembled WGS sequence"/>
</dbReference>
<evidence type="ECO:0000256" key="1">
    <source>
        <dbReference type="ARBA" id="ARBA00022617"/>
    </source>
</evidence>
<proteinExistence type="predicted"/>
<dbReference type="OrthoDB" id="1494333at2"/>
<dbReference type="InterPro" id="IPR009056">
    <property type="entry name" value="Cyt_c-like_dom"/>
</dbReference>
<dbReference type="AlphaFoldDB" id="A0A1H3DD04"/>
<dbReference type="SUPFAM" id="SSF46626">
    <property type="entry name" value="Cytochrome c"/>
    <property type="match status" value="1"/>
</dbReference>
<keyword evidence="1 4" id="KW-0349">Heme</keyword>
<gene>
    <name evidence="6" type="ORF">SAMN05444411_107116</name>
</gene>
<dbReference type="GO" id="GO:0009055">
    <property type="term" value="F:electron transfer activity"/>
    <property type="evidence" value="ECO:0007669"/>
    <property type="project" value="InterPro"/>
</dbReference>
<dbReference type="Pfam" id="PF00034">
    <property type="entry name" value="Cytochrom_C"/>
    <property type="match status" value="1"/>
</dbReference>
<sequence>MKKGIKFAKINLIVLLVFTMLFGCENRAKKDISKNETPVAKNEQLDLSKGFQLLESNCFACHNPKKVIEGRIAPPMSAIKEYYITENKNISEEDFIKSLIMFIENPNKENSKIPEAIEMYGLMPKMNFTEEQVTQIAKYIYQSKFEDPDWYIKHFQNEKFMHLENLKNEVVSYKDLGLQYAMKTKAVLGKNLIAALKNKGTKEAVAFCNTRAFNIVDSAGTALNVTIKRVSDFPRNAINIANNNELNFIYNAKKALVNKEKITPLVQDIDNKMVGYYPIVTNKMCMQCHGEPNSQILSETLTKIKELYPMDKAVGYGENELRGIWVVEMNKKE</sequence>
<dbReference type="Pfam" id="PF11845">
    <property type="entry name" value="Tll0287-like"/>
    <property type="match status" value="1"/>
</dbReference>
<dbReference type="RefSeq" id="WP_090124232.1">
    <property type="nucleotide sequence ID" value="NZ_FNNJ01000007.1"/>
</dbReference>
<evidence type="ECO:0000313" key="7">
    <source>
        <dbReference type="Proteomes" id="UP000199595"/>
    </source>
</evidence>
<evidence type="ECO:0000313" key="6">
    <source>
        <dbReference type="EMBL" id="SDX64227.1"/>
    </source>
</evidence>
<evidence type="ECO:0000256" key="4">
    <source>
        <dbReference type="PROSITE-ProRule" id="PRU00433"/>
    </source>
</evidence>
<feature type="domain" description="Cytochrome c" evidence="5">
    <location>
        <begin position="45"/>
        <end position="144"/>
    </location>
</feature>
<organism evidence="6 7">
    <name type="scientific">Lutibacter oricola</name>
    <dbReference type="NCBI Taxonomy" id="762486"/>
    <lineage>
        <taxon>Bacteria</taxon>
        <taxon>Pseudomonadati</taxon>
        <taxon>Bacteroidota</taxon>
        <taxon>Flavobacteriia</taxon>
        <taxon>Flavobacteriales</taxon>
        <taxon>Flavobacteriaceae</taxon>
        <taxon>Lutibacter</taxon>
    </lineage>
</organism>